<dbReference type="InterPro" id="IPR009614">
    <property type="entry name" value="YoeB_toxin"/>
</dbReference>
<gene>
    <name evidence="7" type="ORF">DB891_17235</name>
</gene>
<dbReference type="InterPro" id="IPR007712">
    <property type="entry name" value="RelE/ParE_toxin"/>
</dbReference>
<comment type="caution">
    <text evidence="7">The sequence shown here is derived from an EMBL/GenBank/DDBJ whole genome shotgun (WGS) entry which is preliminary data.</text>
</comment>
<keyword evidence="3" id="KW-0540">Nuclease</keyword>
<dbReference type="InterPro" id="IPR035093">
    <property type="entry name" value="RelE/ParE_toxin_dom_sf"/>
</dbReference>
<dbReference type="PANTHER" id="PTHR38039">
    <property type="entry name" value="TOXIN YOEB"/>
    <property type="match status" value="1"/>
</dbReference>
<evidence type="ECO:0000256" key="6">
    <source>
        <dbReference type="ARBA" id="ARBA00030388"/>
    </source>
</evidence>
<reference evidence="7 8" key="1">
    <citation type="submission" date="2018-04" db="EMBL/GenBank/DDBJ databases">
        <title>Flavobacterium sp. nov., isolated from glacier ice.</title>
        <authorList>
            <person name="Liu Q."/>
            <person name="Xin Y.-H."/>
        </authorList>
    </citation>
    <scope>NUCLEOTIDE SEQUENCE [LARGE SCALE GENOMIC DNA]</scope>
    <source>
        <strain evidence="7 8">LB2P30</strain>
    </source>
</reference>
<sequence length="93" mass="10881">MGKFRIQIEDIAKDQLRKIYKSGDKATIKKLEKILLELEEHPKTGIGEPEALKYQLTGYWSRKINKKDRMIYEISEELVLVSIIELSSHYGDK</sequence>
<dbReference type="AlphaFoldDB" id="A0A2U1JJ10"/>
<keyword evidence="4" id="KW-0255">Endonuclease</keyword>
<dbReference type="Gene3D" id="3.30.2310.20">
    <property type="entry name" value="RelE-like"/>
    <property type="match status" value="1"/>
</dbReference>
<dbReference type="RefSeq" id="WP_116764813.1">
    <property type="nucleotide sequence ID" value="NZ_QCZH01000043.1"/>
</dbReference>
<dbReference type="SUPFAM" id="SSF143011">
    <property type="entry name" value="RelE-like"/>
    <property type="match status" value="1"/>
</dbReference>
<evidence type="ECO:0000256" key="1">
    <source>
        <dbReference type="ARBA" id="ARBA00008172"/>
    </source>
</evidence>
<evidence type="ECO:0000313" key="8">
    <source>
        <dbReference type="Proteomes" id="UP000245618"/>
    </source>
</evidence>
<keyword evidence="5" id="KW-0378">Hydrolase</keyword>
<evidence type="ECO:0000313" key="7">
    <source>
        <dbReference type="EMBL" id="PWA05146.1"/>
    </source>
</evidence>
<dbReference type="GO" id="GO:0016787">
    <property type="term" value="F:hydrolase activity"/>
    <property type="evidence" value="ECO:0007669"/>
    <property type="project" value="UniProtKB-KW"/>
</dbReference>
<dbReference type="NCBIfam" id="TIGR02385">
    <property type="entry name" value="RelE_StbE"/>
    <property type="match status" value="1"/>
</dbReference>
<proteinExistence type="inferred from homology"/>
<dbReference type="EMBL" id="QCZH01000043">
    <property type="protein sequence ID" value="PWA05146.1"/>
    <property type="molecule type" value="Genomic_DNA"/>
</dbReference>
<evidence type="ECO:0000256" key="3">
    <source>
        <dbReference type="ARBA" id="ARBA00022722"/>
    </source>
</evidence>
<dbReference type="GO" id="GO:0006401">
    <property type="term" value="P:RNA catabolic process"/>
    <property type="evidence" value="ECO:0007669"/>
    <property type="project" value="InterPro"/>
</dbReference>
<dbReference type="GO" id="GO:0045892">
    <property type="term" value="P:negative regulation of DNA-templated transcription"/>
    <property type="evidence" value="ECO:0007669"/>
    <property type="project" value="TreeGrafter"/>
</dbReference>
<protein>
    <recommendedName>
        <fullName evidence="6">Putative mRNA interferase YoeB</fullName>
    </recommendedName>
</protein>
<organism evidence="7 8">
    <name type="scientific">Flavobacterium laiguense</name>
    <dbReference type="NCBI Taxonomy" id="2169409"/>
    <lineage>
        <taxon>Bacteria</taxon>
        <taxon>Pseudomonadati</taxon>
        <taxon>Bacteroidota</taxon>
        <taxon>Flavobacteriia</taxon>
        <taxon>Flavobacteriales</taxon>
        <taxon>Flavobacteriaceae</taxon>
        <taxon>Flavobacterium</taxon>
    </lineage>
</organism>
<dbReference type="PANTHER" id="PTHR38039:SF1">
    <property type="entry name" value="TOXIN YOEB"/>
    <property type="match status" value="1"/>
</dbReference>
<evidence type="ECO:0000256" key="4">
    <source>
        <dbReference type="ARBA" id="ARBA00022759"/>
    </source>
</evidence>
<evidence type="ECO:0000256" key="5">
    <source>
        <dbReference type="ARBA" id="ARBA00022801"/>
    </source>
</evidence>
<keyword evidence="2" id="KW-1277">Toxin-antitoxin system</keyword>
<dbReference type="Pfam" id="PF06769">
    <property type="entry name" value="YoeB_toxin"/>
    <property type="match status" value="1"/>
</dbReference>
<evidence type="ECO:0000256" key="2">
    <source>
        <dbReference type="ARBA" id="ARBA00022649"/>
    </source>
</evidence>
<dbReference type="GO" id="GO:0004519">
    <property type="term" value="F:endonuclease activity"/>
    <property type="evidence" value="ECO:0007669"/>
    <property type="project" value="UniProtKB-KW"/>
</dbReference>
<accession>A0A2U1JJ10</accession>
<keyword evidence="8" id="KW-1185">Reference proteome</keyword>
<dbReference type="OrthoDB" id="9801102at2"/>
<dbReference type="NCBIfam" id="TIGR02116">
    <property type="entry name" value="toxin_Txe_YoeB"/>
    <property type="match status" value="1"/>
</dbReference>
<name>A0A2U1JJ10_9FLAO</name>
<comment type="similarity">
    <text evidence="1">Belongs to the YoeB family.</text>
</comment>
<dbReference type="Proteomes" id="UP000245618">
    <property type="component" value="Unassembled WGS sequence"/>
</dbReference>